<accession>A0AAP6LM11</accession>
<name>A0AAP6LM11_RIEAN</name>
<sequence>MNHVAHSGDNNTDPPPEEDDWITKAINFLSGGAVDDAHAMLALDASNASTLDKAMFNIALNSRDIKSEFMGYGMGARGRAVTMLTRAEMKSIKSFQNQINQHKIKLKQYTKNPMKYDNKGFLKNAPNDAVRQRIIQARIKHLKHEIKTFESNINKIKNK</sequence>
<dbReference type="EMBL" id="JAQZHK010000003">
    <property type="protein sequence ID" value="MDY3512581.1"/>
    <property type="molecule type" value="Genomic_DNA"/>
</dbReference>
<reference evidence="1" key="1">
    <citation type="submission" date="2023-01" db="EMBL/GenBank/DDBJ databases">
        <title>Genome-based studies on antimicrobial resistance profiles of Riemerella anatipestifer in China, 1994 to 2021.</title>
        <authorList>
            <person name="Yang Z."/>
            <person name="Zhu D."/>
        </authorList>
    </citation>
    <scope>NUCLEOTIDE SEQUENCE</scope>
    <source>
        <strain evidence="1">RCAD1218</strain>
    </source>
</reference>
<gene>
    <name evidence="1" type="ORF">PG303_05050</name>
</gene>
<dbReference type="RefSeq" id="WP_250206658.1">
    <property type="nucleotide sequence ID" value="NZ_CP110126.1"/>
</dbReference>
<organism evidence="1 2">
    <name type="scientific">Riemerella anatipestifer</name>
    <name type="common">Moraxella anatipestifer</name>
    <dbReference type="NCBI Taxonomy" id="34085"/>
    <lineage>
        <taxon>Bacteria</taxon>
        <taxon>Pseudomonadati</taxon>
        <taxon>Bacteroidota</taxon>
        <taxon>Flavobacteriia</taxon>
        <taxon>Flavobacteriales</taxon>
        <taxon>Weeksellaceae</taxon>
        <taxon>Riemerella</taxon>
    </lineage>
</organism>
<evidence type="ECO:0000313" key="2">
    <source>
        <dbReference type="Proteomes" id="UP001284033"/>
    </source>
</evidence>
<dbReference type="Proteomes" id="UP001284033">
    <property type="component" value="Unassembled WGS sequence"/>
</dbReference>
<evidence type="ECO:0000313" key="1">
    <source>
        <dbReference type="EMBL" id="MDY3512581.1"/>
    </source>
</evidence>
<proteinExistence type="predicted"/>
<dbReference type="AlphaFoldDB" id="A0AAP6LM11"/>
<comment type="caution">
    <text evidence="1">The sequence shown here is derived from an EMBL/GenBank/DDBJ whole genome shotgun (WGS) entry which is preliminary data.</text>
</comment>
<protein>
    <submittedName>
        <fullName evidence="1">Uncharacterized protein</fullName>
    </submittedName>
</protein>